<sequence length="181" mass="21465">MRMEGNLATVRPMEISDAPRFAQLINDEKTKEYLSLVLPMNQYLKEEWIKKDAISHNQLNFSIEVNGNLVGSAGLMRIDWVARSAEYGIAIFDSNYWNKGIGTEVTQMMLKYAFEYLNLNRIWLRVFENNQRAIRVYEKCGFIQEGRMRQARYFKGQYFDIVLMSILTDEYWRIKSEFQVK</sequence>
<dbReference type="PROSITE" id="PS51186">
    <property type="entry name" value="GNAT"/>
    <property type="match status" value="1"/>
</dbReference>
<gene>
    <name evidence="2" type="ORF">CBS1_06190</name>
</gene>
<dbReference type="Pfam" id="PF13302">
    <property type="entry name" value="Acetyltransf_3"/>
    <property type="match status" value="1"/>
</dbReference>
<evidence type="ECO:0000259" key="1">
    <source>
        <dbReference type="PROSITE" id="PS51186"/>
    </source>
</evidence>
<organism evidence="2 3">
    <name type="scientific">Fervidobacterium changbaicum</name>
    <dbReference type="NCBI Taxonomy" id="310769"/>
    <lineage>
        <taxon>Bacteria</taxon>
        <taxon>Thermotogati</taxon>
        <taxon>Thermotogota</taxon>
        <taxon>Thermotogae</taxon>
        <taxon>Thermotogales</taxon>
        <taxon>Fervidobacteriaceae</taxon>
        <taxon>Fervidobacterium</taxon>
    </lineage>
</organism>
<dbReference type="RefSeq" id="WP_090221687.1">
    <property type="nucleotide sequence ID" value="NZ_CP026721.1"/>
</dbReference>
<evidence type="ECO:0000313" key="3">
    <source>
        <dbReference type="Proteomes" id="UP000288947"/>
    </source>
</evidence>
<dbReference type="PANTHER" id="PTHR43415:SF3">
    <property type="entry name" value="GNAT-FAMILY ACETYLTRANSFERASE"/>
    <property type="match status" value="1"/>
</dbReference>
<dbReference type="EMBL" id="CP026721">
    <property type="protein sequence ID" value="QAV33347.1"/>
    <property type="molecule type" value="Genomic_DNA"/>
</dbReference>
<dbReference type="InterPro" id="IPR016181">
    <property type="entry name" value="Acyl_CoA_acyltransferase"/>
</dbReference>
<reference evidence="2 3" key="1">
    <citation type="submission" date="2018-01" db="EMBL/GenBank/DDBJ databases">
        <title>The whole genome sequencing and assembly of Fervidobacterium changbaicum CBS-1 strain.</title>
        <authorList>
            <person name="Kim J.-Y."/>
            <person name="Park M.-K."/>
            <person name="Yi H."/>
            <person name="Bahn Y.-S."/>
            <person name="Kim J.F."/>
            <person name="Lee D.-W."/>
        </authorList>
    </citation>
    <scope>NUCLEOTIDE SEQUENCE [LARGE SCALE GENOMIC DNA]</scope>
    <source>
        <strain evidence="2 3">CBS-1</strain>
    </source>
</reference>
<dbReference type="PANTHER" id="PTHR43415">
    <property type="entry name" value="SPERMIDINE N(1)-ACETYLTRANSFERASE"/>
    <property type="match status" value="1"/>
</dbReference>
<dbReference type="InterPro" id="IPR000182">
    <property type="entry name" value="GNAT_dom"/>
</dbReference>
<dbReference type="Proteomes" id="UP000288947">
    <property type="component" value="Chromosome"/>
</dbReference>
<dbReference type="CDD" id="cd04301">
    <property type="entry name" value="NAT_SF"/>
    <property type="match status" value="1"/>
</dbReference>
<dbReference type="Gene3D" id="3.40.630.30">
    <property type="match status" value="1"/>
</dbReference>
<keyword evidence="3" id="KW-1185">Reference proteome</keyword>
<evidence type="ECO:0000313" key="2">
    <source>
        <dbReference type="EMBL" id="QAV33347.1"/>
    </source>
</evidence>
<feature type="domain" description="N-acetyltransferase" evidence="1">
    <location>
        <begin position="8"/>
        <end position="169"/>
    </location>
</feature>
<protein>
    <submittedName>
        <fullName evidence="2">N-acetyltransferase</fullName>
    </submittedName>
</protein>
<proteinExistence type="predicted"/>
<dbReference type="SUPFAM" id="SSF55729">
    <property type="entry name" value="Acyl-CoA N-acyltransferases (Nat)"/>
    <property type="match status" value="1"/>
</dbReference>
<name>A0ABX5QS71_9BACT</name>
<accession>A0ABX5QS71</accession>